<dbReference type="OrthoDB" id="7724415at2"/>
<keyword evidence="1" id="KW-0732">Signal</keyword>
<dbReference type="PANTHER" id="PTHR37625">
    <property type="entry name" value="OUTER MEMBRANE LIPOPROTEIN-RELATED"/>
    <property type="match status" value="1"/>
</dbReference>
<dbReference type="Proteomes" id="UP000320582">
    <property type="component" value="Unassembled WGS sequence"/>
</dbReference>
<accession>A0A543K4H3</accession>
<feature type="signal peptide" evidence="1">
    <location>
        <begin position="1"/>
        <end position="21"/>
    </location>
</feature>
<gene>
    <name evidence="2" type="ORF">BD293_4289</name>
</gene>
<evidence type="ECO:0000313" key="2">
    <source>
        <dbReference type="EMBL" id="TQM89970.1"/>
    </source>
</evidence>
<dbReference type="Gene3D" id="2.60.40.4150">
    <property type="entry name" value="Type VI secretion system, lipoprotein SciN"/>
    <property type="match status" value="1"/>
</dbReference>
<dbReference type="PANTHER" id="PTHR37625:SF4">
    <property type="entry name" value="OUTER MEMBRANE LIPOPROTEIN"/>
    <property type="match status" value="1"/>
</dbReference>
<reference evidence="2 3" key="1">
    <citation type="submission" date="2019-06" db="EMBL/GenBank/DDBJ databases">
        <title>Genomic Encyclopedia of Archaeal and Bacterial Type Strains, Phase II (KMG-II): from individual species to whole genera.</title>
        <authorList>
            <person name="Goeker M."/>
        </authorList>
    </citation>
    <scope>NUCLEOTIDE SEQUENCE [LARGE SCALE GENOMIC DNA]</scope>
    <source>
        <strain evidence="2 3">DSM 18423</strain>
    </source>
</reference>
<keyword evidence="3" id="KW-1185">Reference proteome</keyword>
<dbReference type="NCBIfam" id="TIGR03352">
    <property type="entry name" value="VI_chp_3"/>
    <property type="match status" value="1"/>
</dbReference>
<dbReference type="InterPro" id="IPR038706">
    <property type="entry name" value="Type_VI_SciN-like_sf"/>
</dbReference>
<dbReference type="RefSeq" id="WP_142085582.1">
    <property type="nucleotide sequence ID" value="NZ_VFPT01000004.1"/>
</dbReference>
<feature type="chain" id="PRO_5021971552" evidence="1">
    <location>
        <begin position="22"/>
        <end position="174"/>
    </location>
</feature>
<dbReference type="PROSITE" id="PS51257">
    <property type="entry name" value="PROKAR_LIPOPROTEIN"/>
    <property type="match status" value="1"/>
</dbReference>
<name>A0A543K4H3_9RHOB</name>
<organism evidence="2 3">
    <name type="scientific">Roseinatronobacter monicus</name>
    <dbReference type="NCBI Taxonomy" id="393481"/>
    <lineage>
        <taxon>Bacteria</taxon>
        <taxon>Pseudomonadati</taxon>
        <taxon>Pseudomonadota</taxon>
        <taxon>Alphaproteobacteria</taxon>
        <taxon>Rhodobacterales</taxon>
        <taxon>Paracoccaceae</taxon>
        <taxon>Roseinatronobacter</taxon>
    </lineage>
</organism>
<dbReference type="EMBL" id="VFPT01000004">
    <property type="protein sequence ID" value="TQM89970.1"/>
    <property type="molecule type" value="Genomic_DNA"/>
</dbReference>
<proteinExistence type="predicted"/>
<dbReference type="InterPro" id="IPR017734">
    <property type="entry name" value="T6SS_SciN"/>
</dbReference>
<protein>
    <submittedName>
        <fullName evidence="2">Type VI secretion system protein VasD</fullName>
    </submittedName>
</protein>
<evidence type="ECO:0000313" key="3">
    <source>
        <dbReference type="Proteomes" id="UP000320582"/>
    </source>
</evidence>
<comment type="caution">
    <text evidence="2">The sequence shown here is derived from an EMBL/GenBank/DDBJ whole genome shotgun (WGS) entry which is preliminary data.</text>
</comment>
<sequence>MIRFFQSVVLCMLLASCGAQEAVPKIAKIILDPGTPVGPPSKQPSKIALHAYAAAEVNKGFDEAPSPVIVRVFALSSDHRLFGLDFFSIAADAAGALGVTLLDELDENMLAPDSYKILGPYELPARTRHIGVVAEYIDIDTVVWRDSIDVQAVGADDRLLLLLLEEEIRLLTED</sequence>
<evidence type="ECO:0000256" key="1">
    <source>
        <dbReference type="SAM" id="SignalP"/>
    </source>
</evidence>
<dbReference type="Pfam" id="PF12790">
    <property type="entry name" value="T6SS-SciN"/>
    <property type="match status" value="1"/>
</dbReference>
<dbReference type="AlphaFoldDB" id="A0A543K4H3"/>